<feature type="transmembrane region" description="Helical" evidence="11">
    <location>
        <begin position="441"/>
        <end position="465"/>
    </location>
</feature>
<dbReference type="PROSITE" id="PS50267">
    <property type="entry name" value="NA_NEUROTRAN_SYMP_3"/>
    <property type="match status" value="1"/>
</dbReference>
<keyword evidence="3 10" id="KW-0813">Transport</keyword>
<feature type="transmembrane region" description="Helical" evidence="11">
    <location>
        <begin position="93"/>
        <end position="119"/>
    </location>
</feature>
<dbReference type="InterPro" id="IPR037272">
    <property type="entry name" value="SNS_sf"/>
</dbReference>
<evidence type="ECO:0000256" key="9">
    <source>
        <dbReference type="PIRSR" id="PIRSR600175-2"/>
    </source>
</evidence>
<dbReference type="Proteomes" id="UP000242188">
    <property type="component" value="Unassembled WGS sequence"/>
</dbReference>
<protein>
    <recommendedName>
        <fullName evidence="10">Transporter</fullName>
    </recommendedName>
</protein>
<dbReference type="GO" id="GO:0046872">
    <property type="term" value="F:metal ion binding"/>
    <property type="evidence" value="ECO:0007669"/>
    <property type="project" value="UniProtKB-KW"/>
</dbReference>
<feature type="disulfide bond" evidence="9">
    <location>
        <begin position="132"/>
        <end position="141"/>
    </location>
</feature>
<feature type="binding site" evidence="8">
    <location>
        <position position="384"/>
    </location>
    <ligand>
        <name>Na(+)</name>
        <dbReference type="ChEBI" id="CHEBI:29101"/>
        <label>1</label>
    </ligand>
</feature>
<evidence type="ECO:0000256" key="11">
    <source>
        <dbReference type="SAM" id="Phobius"/>
    </source>
</evidence>
<evidence type="ECO:0000256" key="10">
    <source>
        <dbReference type="RuleBase" id="RU003732"/>
    </source>
</evidence>
<organism evidence="12 13">
    <name type="scientific">Mizuhopecten yessoensis</name>
    <name type="common">Japanese scallop</name>
    <name type="synonym">Patinopecten yessoensis</name>
    <dbReference type="NCBI Taxonomy" id="6573"/>
    <lineage>
        <taxon>Eukaryota</taxon>
        <taxon>Metazoa</taxon>
        <taxon>Spiralia</taxon>
        <taxon>Lophotrochozoa</taxon>
        <taxon>Mollusca</taxon>
        <taxon>Bivalvia</taxon>
        <taxon>Autobranchia</taxon>
        <taxon>Pteriomorphia</taxon>
        <taxon>Pectinida</taxon>
        <taxon>Pectinoidea</taxon>
        <taxon>Pectinidae</taxon>
        <taxon>Mizuhopecten</taxon>
    </lineage>
</organism>
<keyword evidence="7" id="KW-0325">Glycoprotein</keyword>
<feature type="transmembrane region" description="Helical" evidence="11">
    <location>
        <begin position="277"/>
        <end position="298"/>
    </location>
</feature>
<comment type="caution">
    <text evidence="12">The sequence shown here is derived from an EMBL/GenBank/DDBJ whole genome shotgun (WGS) entry which is preliminary data.</text>
</comment>
<feature type="binding site" evidence="8">
    <location>
        <position position="34"/>
    </location>
    <ligand>
        <name>Na(+)</name>
        <dbReference type="ChEBI" id="CHEBI:29101"/>
        <label>1</label>
    </ligand>
</feature>
<dbReference type="EMBL" id="NEDP02004925">
    <property type="protein sequence ID" value="OWF44038.1"/>
    <property type="molecule type" value="Genomic_DNA"/>
</dbReference>
<evidence type="ECO:0000313" key="12">
    <source>
        <dbReference type="EMBL" id="OWF44038.1"/>
    </source>
</evidence>
<feature type="binding site" evidence="8">
    <location>
        <position position="27"/>
    </location>
    <ligand>
        <name>Na(+)</name>
        <dbReference type="ChEBI" id="CHEBI:29101"/>
        <label>1</label>
    </ligand>
</feature>
<feature type="binding site" evidence="8">
    <location>
        <position position="30"/>
    </location>
    <ligand>
        <name>Na(+)</name>
        <dbReference type="ChEBI" id="CHEBI:29101"/>
        <label>1</label>
    </ligand>
</feature>
<keyword evidence="8" id="KW-0479">Metal-binding</keyword>
<dbReference type="PANTHER" id="PTHR11616">
    <property type="entry name" value="SODIUM/CHLORIDE DEPENDENT TRANSPORTER"/>
    <property type="match status" value="1"/>
</dbReference>
<keyword evidence="6 11" id="KW-0472">Membrane</keyword>
<keyword evidence="9" id="KW-1015">Disulfide bond</keyword>
<comment type="subcellular location">
    <subcellularLocation>
        <location evidence="1">Membrane</location>
        <topology evidence="1">Multi-pass membrane protein</topology>
    </subcellularLocation>
</comment>
<feature type="transmembrane region" description="Helical" evidence="11">
    <location>
        <begin position="486"/>
        <end position="505"/>
    </location>
</feature>
<evidence type="ECO:0000256" key="4">
    <source>
        <dbReference type="ARBA" id="ARBA00022692"/>
    </source>
</evidence>
<feature type="transmembrane region" description="Helical" evidence="11">
    <location>
        <begin position="51"/>
        <end position="72"/>
    </location>
</feature>
<feature type="transmembrane region" description="Helical" evidence="11">
    <location>
        <begin position="310"/>
        <end position="335"/>
    </location>
</feature>
<dbReference type="PRINTS" id="PR00176">
    <property type="entry name" value="NANEUSMPORT"/>
</dbReference>
<feature type="binding site" evidence="8">
    <location>
        <position position="385"/>
    </location>
    <ligand>
        <name>Na(+)</name>
        <dbReference type="ChEBI" id="CHEBI:29101"/>
        <label>1</label>
    </ligand>
</feature>
<evidence type="ECO:0000256" key="1">
    <source>
        <dbReference type="ARBA" id="ARBA00004141"/>
    </source>
</evidence>
<feature type="transmembrane region" description="Helical" evidence="11">
    <location>
        <begin position="228"/>
        <end position="248"/>
    </location>
</feature>
<dbReference type="OrthoDB" id="6581954at2759"/>
<evidence type="ECO:0000256" key="2">
    <source>
        <dbReference type="ARBA" id="ARBA00006459"/>
    </source>
</evidence>
<feature type="transmembrane region" description="Helical" evidence="11">
    <location>
        <begin position="199"/>
        <end position="219"/>
    </location>
</feature>
<feature type="binding site" evidence="8">
    <location>
        <position position="284"/>
    </location>
    <ligand>
        <name>Na(+)</name>
        <dbReference type="ChEBI" id="CHEBI:29101"/>
        <label>1</label>
    </ligand>
</feature>
<keyword evidence="4 10" id="KW-0812">Transmembrane</keyword>
<reference evidence="12 13" key="1">
    <citation type="journal article" date="2017" name="Nat. Ecol. Evol.">
        <title>Scallop genome provides insights into evolution of bilaterian karyotype and development.</title>
        <authorList>
            <person name="Wang S."/>
            <person name="Zhang J."/>
            <person name="Jiao W."/>
            <person name="Li J."/>
            <person name="Xun X."/>
            <person name="Sun Y."/>
            <person name="Guo X."/>
            <person name="Huan P."/>
            <person name="Dong B."/>
            <person name="Zhang L."/>
            <person name="Hu X."/>
            <person name="Sun X."/>
            <person name="Wang J."/>
            <person name="Zhao C."/>
            <person name="Wang Y."/>
            <person name="Wang D."/>
            <person name="Huang X."/>
            <person name="Wang R."/>
            <person name="Lv J."/>
            <person name="Li Y."/>
            <person name="Zhang Z."/>
            <person name="Liu B."/>
            <person name="Lu W."/>
            <person name="Hui Y."/>
            <person name="Liang J."/>
            <person name="Zhou Z."/>
            <person name="Hou R."/>
            <person name="Li X."/>
            <person name="Liu Y."/>
            <person name="Li H."/>
            <person name="Ning X."/>
            <person name="Lin Y."/>
            <person name="Zhao L."/>
            <person name="Xing Q."/>
            <person name="Dou J."/>
            <person name="Li Y."/>
            <person name="Mao J."/>
            <person name="Guo H."/>
            <person name="Dou H."/>
            <person name="Li T."/>
            <person name="Mu C."/>
            <person name="Jiang W."/>
            <person name="Fu Q."/>
            <person name="Fu X."/>
            <person name="Miao Y."/>
            <person name="Liu J."/>
            <person name="Yu Q."/>
            <person name="Li R."/>
            <person name="Liao H."/>
            <person name="Li X."/>
            <person name="Kong Y."/>
            <person name="Jiang Z."/>
            <person name="Chourrout D."/>
            <person name="Li R."/>
            <person name="Bao Z."/>
        </authorList>
    </citation>
    <scope>NUCLEOTIDE SEQUENCE [LARGE SCALE GENOMIC DNA]</scope>
    <source>
        <strain evidence="12 13">PY_sf001</strain>
    </source>
</reference>
<dbReference type="GO" id="GO:0089718">
    <property type="term" value="P:amino acid import across plasma membrane"/>
    <property type="evidence" value="ECO:0007669"/>
    <property type="project" value="TreeGrafter"/>
</dbReference>
<keyword evidence="13" id="KW-1185">Reference proteome</keyword>
<comment type="similarity">
    <text evidence="2 10">Belongs to the sodium:neurotransmitter symporter (SNF) (TC 2.A.22) family.</text>
</comment>
<evidence type="ECO:0000313" key="13">
    <source>
        <dbReference type="Proteomes" id="UP000242188"/>
    </source>
</evidence>
<proteinExistence type="inferred from homology"/>
<evidence type="ECO:0000256" key="6">
    <source>
        <dbReference type="ARBA" id="ARBA00023136"/>
    </source>
</evidence>
<name>A0A210Q5N2_MIZYE</name>
<feature type="transmembrane region" description="Helical" evidence="11">
    <location>
        <begin position="409"/>
        <end position="429"/>
    </location>
</feature>
<evidence type="ECO:0000256" key="8">
    <source>
        <dbReference type="PIRSR" id="PIRSR600175-1"/>
    </source>
</evidence>
<keyword evidence="10" id="KW-0769">Symport</keyword>
<dbReference type="PROSITE" id="PS00610">
    <property type="entry name" value="NA_NEUROTRAN_SYMP_1"/>
    <property type="match status" value="1"/>
</dbReference>
<sequence length="585" mass="65899">MDNTVSKATKKRETWKNGKEFMFSCIGVSVGLGNIWRFPYICYKNGGGAFLIPYFLFMAILAIPQQILQFSYPQFSSMGPAKAWVCCPLFKGIGYAMIVMNVVVSVYYNVIIAWILYYFGSCFTAHLPWTSCSNAWNTENCYSRVLPYNTTTTNTSLTSHNVSSLTGIVPHSTAKTATEEFWQYKVLELTDNIEDMGQIRWTLLLCNVAVSTIVFFCVFRGIKMSGKIMYVAASIPYIFLTILLIRGLTLEGAGQGLRYYFIPRWEELLNLSVWSDAAVQVIYSAGFAAADLVTLSSYNDFHHNLYRDAMIIPLVDAFTSLFAGCVIFVTLGYMATTFNVDIQDVVADGPGIAFMIFPEAISTLPIPQLWSALFFFTLFTVGLDSRIVHLQVVNGALADVYPHVFRSKVKMTSAAVCILTTIIGIPYVYQGGMFVVQLVDWYIASVGSLLIILLESSVLAWIYGSERLSKDIELMVGYPIPRFWQFFWKFITPITTFFIWVVSLVKHRPVTYGAMSYPVWSIGVGWIIAITPLLPLAVNMIYTLAKHPGGLMQRLRESVKPLPNWTKNMDEDLQTRDSDRHAMLL</sequence>
<dbReference type="Pfam" id="PF00209">
    <property type="entry name" value="SNF"/>
    <property type="match status" value="1"/>
</dbReference>
<dbReference type="PROSITE" id="PS00754">
    <property type="entry name" value="NA_NEUROTRAN_SYMP_2"/>
    <property type="match status" value="1"/>
</dbReference>
<feature type="transmembrane region" description="Helical" evidence="11">
    <location>
        <begin position="21"/>
        <end position="39"/>
    </location>
</feature>
<keyword evidence="5 11" id="KW-1133">Transmembrane helix</keyword>
<dbReference type="SUPFAM" id="SSF161070">
    <property type="entry name" value="SNF-like"/>
    <property type="match status" value="1"/>
</dbReference>
<keyword evidence="8" id="KW-0915">Sodium</keyword>
<dbReference type="GO" id="GO:0005283">
    <property type="term" value="F:amino acid:sodium symporter activity"/>
    <property type="evidence" value="ECO:0007669"/>
    <property type="project" value="TreeGrafter"/>
</dbReference>
<evidence type="ECO:0000256" key="5">
    <source>
        <dbReference type="ARBA" id="ARBA00022989"/>
    </source>
</evidence>
<dbReference type="AlphaFoldDB" id="A0A210Q5N2"/>
<dbReference type="InterPro" id="IPR000175">
    <property type="entry name" value="Na/ntran_symport"/>
</dbReference>
<gene>
    <name evidence="12" type="ORF">KP79_PYT21152</name>
</gene>
<feature type="transmembrane region" description="Helical" evidence="11">
    <location>
        <begin position="517"/>
        <end position="545"/>
    </location>
</feature>
<evidence type="ECO:0000256" key="3">
    <source>
        <dbReference type="ARBA" id="ARBA00022448"/>
    </source>
</evidence>
<evidence type="ECO:0000256" key="7">
    <source>
        <dbReference type="ARBA" id="ARBA00023180"/>
    </source>
</evidence>
<feature type="transmembrane region" description="Helical" evidence="11">
    <location>
        <begin position="369"/>
        <end position="388"/>
    </location>
</feature>
<accession>A0A210Q5N2</accession>
<dbReference type="PANTHER" id="PTHR11616:SF321">
    <property type="entry name" value="SODIUM-DEPENDENT NUTRIENT AMINO ACID TRANSPORTER 1-RELATED"/>
    <property type="match status" value="1"/>
</dbReference>
<dbReference type="GO" id="GO:0005886">
    <property type="term" value="C:plasma membrane"/>
    <property type="evidence" value="ECO:0007669"/>
    <property type="project" value="TreeGrafter"/>
</dbReference>